<proteinExistence type="predicted"/>
<evidence type="ECO:0000313" key="2">
    <source>
        <dbReference type="Proteomes" id="UP000542811"/>
    </source>
</evidence>
<gene>
    <name evidence="1" type="ORF">FHS25_005729</name>
</gene>
<reference evidence="1 2" key="1">
    <citation type="submission" date="2020-08" db="EMBL/GenBank/DDBJ databases">
        <title>Genomic Encyclopedia of Type Strains, Phase III (KMG-III): the genomes of soil and plant-associated and newly described type strains.</title>
        <authorList>
            <person name="Whitman W."/>
        </authorList>
    </citation>
    <scope>NUCLEOTIDE SEQUENCE [LARGE SCALE GENOMIC DNA]</scope>
    <source>
        <strain evidence="1 2">CECT 8280</strain>
    </source>
</reference>
<protein>
    <submittedName>
        <fullName evidence="1">Uncharacterized protein</fullName>
    </submittedName>
</protein>
<name>A0ABR6GG65_9HYPH</name>
<dbReference type="EMBL" id="JACHXX010000009">
    <property type="protein sequence ID" value="MBB3165221.1"/>
    <property type="molecule type" value="Genomic_DNA"/>
</dbReference>
<comment type="caution">
    <text evidence="1">The sequence shown here is derived from an EMBL/GenBank/DDBJ whole genome shotgun (WGS) entry which is preliminary data.</text>
</comment>
<evidence type="ECO:0000313" key="1">
    <source>
        <dbReference type="EMBL" id="MBB3165221.1"/>
    </source>
</evidence>
<sequence length="48" mass="5414">MRQWGLSYAIREIHFQMTVSDVGAIDMSLTLQWSSIIFVTPQICVGAI</sequence>
<keyword evidence="2" id="KW-1185">Reference proteome</keyword>
<organism evidence="1 2">
    <name type="scientific">Rhizobium laguerreae</name>
    <dbReference type="NCBI Taxonomy" id="1076926"/>
    <lineage>
        <taxon>Bacteria</taxon>
        <taxon>Pseudomonadati</taxon>
        <taxon>Pseudomonadota</taxon>
        <taxon>Alphaproteobacteria</taxon>
        <taxon>Hyphomicrobiales</taxon>
        <taxon>Rhizobiaceae</taxon>
        <taxon>Rhizobium/Agrobacterium group</taxon>
        <taxon>Rhizobium</taxon>
    </lineage>
</organism>
<accession>A0ABR6GG65</accession>
<dbReference type="Proteomes" id="UP000542811">
    <property type="component" value="Unassembled WGS sequence"/>
</dbReference>